<dbReference type="InterPro" id="IPR014729">
    <property type="entry name" value="Rossmann-like_a/b/a_fold"/>
</dbReference>
<dbReference type="PRINTS" id="PR01438">
    <property type="entry name" value="UNVRSLSTRESS"/>
</dbReference>
<dbReference type="Pfam" id="PF00582">
    <property type="entry name" value="Usp"/>
    <property type="match status" value="1"/>
</dbReference>
<dbReference type="Proteomes" id="UP000194154">
    <property type="component" value="Chromosome"/>
</dbReference>
<dbReference type="GeneID" id="35294539"/>
<evidence type="ECO:0000256" key="1">
    <source>
        <dbReference type="ARBA" id="ARBA00008791"/>
    </source>
</evidence>
<gene>
    <name evidence="3" type="ORF">MCCS_03900</name>
</gene>
<organism evidence="3 4">
    <name type="scientific">Macrococcoides canis</name>
    <dbReference type="NCBI Taxonomy" id="1855823"/>
    <lineage>
        <taxon>Bacteria</taxon>
        <taxon>Bacillati</taxon>
        <taxon>Bacillota</taxon>
        <taxon>Bacilli</taxon>
        <taxon>Bacillales</taxon>
        <taxon>Staphylococcaceae</taxon>
        <taxon>Macrococcoides</taxon>
    </lineage>
</organism>
<proteinExistence type="inferred from homology"/>
<dbReference type="KEGG" id="mcak:MCCS_03900"/>
<evidence type="ECO:0000313" key="3">
    <source>
        <dbReference type="EMBL" id="ARQ06057.1"/>
    </source>
</evidence>
<dbReference type="Gene3D" id="3.40.50.620">
    <property type="entry name" value="HUPs"/>
    <property type="match status" value="1"/>
</dbReference>
<keyword evidence="4" id="KW-1185">Reference proteome</keyword>
<dbReference type="OrthoDB" id="9777884at2"/>
<accession>A0A1W7A8W3</accession>
<dbReference type="AlphaFoldDB" id="A0A1W7A8W3"/>
<dbReference type="InterPro" id="IPR006016">
    <property type="entry name" value="UspA"/>
</dbReference>
<dbReference type="PANTHER" id="PTHR46268:SF6">
    <property type="entry name" value="UNIVERSAL STRESS PROTEIN UP12"/>
    <property type="match status" value="1"/>
</dbReference>
<evidence type="ECO:0000313" key="4">
    <source>
        <dbReference type="Proteomes" id="UP000194154"/>
    </source>
</evidence>
<evidence type="ECO:0000259" key="2">
    <source>
        <dbReference type="Pfam" id="PF00582"/>
    </source>
</evidence>
<sequence>MYQAVLIAVDGSHNSMRAAEEAIKLNAKHYTILSVITAEDSKESVLHGTGDSEADRKKELADIITMFSGRDFDVMFEHGYPKEKIVEIANHHNYDLLVIGTRGLSGLKEVVMGSVSRHVVKQSEINVLVVK</sequence>
<dbReference type="InterPro" id="IPR006015">
    <property type="entry name" value="Universal_stress_UspA"/>
</dbReference>
<dbReference type="EMBL" id="CP021059">
    <property type="protein sequence ID" value="ARQ06057.1"/>
    <property type="molecule type" value="Genomic_DNA"/>
</dbReference>
<protein>
    <submittedName>
        <fullName evidence="3">Universal stress protein</fullName>
    </submittedName>
</protein>
<dbReference type="RefSeq" id="WP_086041748.1">
    <property type="nucleotide sequence ID" value="NZ_CBCRZA010000003.1"/>
</dbReference>
<dbReference type="CDD" id="cd00293">
    <property type="entry name" value="USP-like"/>
    <property type="match status" value="1"/>
</dbReference>
<feature type="domain" description="UspA" evidence="2">
    <location>
        <begin position="1"/>
        <end position="131"/>
    </location>
</feature>
<name>A0A1W7A8W3_9STAP</name>
<dbReference type="PANTHER" id="PTHR46268">
    <property type="entry name" value="STRESS RESPONSE PROTEIN NHAX"/>
    <property type="match status" value="1"/>
</dbReference>
<dbReference type="SUPFAM" id="SSF52402">
    <property type="entry name" value="Adenine nucleotide alpha hydrolases-like"/>
    <property type="match status" value="1"/>
</dbReference>
<reference evidence="3 4" key="1">
    <citation type="journal article" date="2017" name="Int. J. Syst. Evol. Microbiol.">
        <title>Macrococcus canis sp. nov., a skin bacterium associated with infections in dogs.</title>
        <authorList>
            <person name="Gobeli Brawand S."/>
            <person name="Cotting K."/>
            <person name="Gomez-Sanz E."/>
            <person name="Collaud A."/>
            <person name="Thomann A."/>
            <person name="Brodard I."/>
            <person name="Rodriguez-Campos S."/>
            <person name="Strauss C."/>
            <person name="Perreten V."/>
        </authorList>
    </citation>
    <scope>NUCLEOTIDE SEQUENCE [LARGE SCALE GENOMIC DNA]</scope>
    <source>
        <strain evidence="3 4">KM45013</strain>
    </source>
</reference>
<dbReference type="STRING" id="1855823.MCCS_03900"/>
<comment type="similarity">
    <text evidence="1">Belongs to the universal stress protein A family.</text>
</comment>